<name>A0A9N9FBI1_9GLOM</name>
<dbReference type="InterPro" id="IPR012340">
    <property type="entry name" value="NA-bd_OB-fold"/>
</dbReference>
<comment type="similarity">
    <text evidence="1">Belongs to the class IV-like SAM-binding methyltransferase superfamily.</text>
</comment>
<dbReference type="Proteomes" id="UP000789342">
    <property type="component" value="Unassembled WGS sequence"/>
</dbReference>
<proteinExistence type="inferred from homology"/>
<dbReference type="Gene3D" id="3.40.1280.10">
    <property type="match status" value="1"/>
</dbReference>
<reference evidence="2" key="1">
    <citation type="submission" date="2021-06" db="EMBL/GenBank/DDBJ databases">
        <authorList>
            <person name="Kallberg Y."/>
            <person name="Tangrot J."/>
            <person name="Rosling A."/>
        </authorList>
    </citation>
    <scope>NUCLEOTIDE SEQUENCE</scope>
    <source>
        <strain evidence="2">CL551</strain>
    </source>
</reference>
<dbReference type="PANTHER" id="PTHR12150">
    <property type="entry name" value="CLASS IV SAM-BINDING METHYLTRANSFERASE-RELATED"/>
    <property type="match status" value="1"/>
</dbReference>
<protein>
    <submittedName>
        <fullName evidence="2">1951_t:CDS:1</fullName>
    </submittedName>
</protein>
<comment type="caution">
    <text evidence="2">The sequence shown here is derived from an EMBL/GenBank/DDBJ whole genome shotgun (WGS) entry which is preliminary data.</text>
</comment>
<dbReference type="OrthoDB" id="361029at2759"/>
<dbReference type="Gene3D" id="2.40.50.140">
    <property type="entry name" value="Nucleic acid-binding proteins"/>
    <property type="match status" value="1"/>
</dbReference>
<dbReference type="SUPFAM" id="SSF50249">
    <property type="entry name" value="Nucleic acid-binding proteins"/>
    <property type="match status" value="1"/>
</dbReference>
<sequence length="361" mass="40243">MHENRRKKRKSSQEYDKQVYANANKKSGQNNIPYAEPKFPLRSDVGKLYSVSVALPGSIIENAQSTELKTYLAGQLARAFAIYNVDEVVIFNEAGVPRNQNNVQTESNTKKRGDDNISSDPNVFFARILQYLETPQFLRKDLFPVHQDLKYAGLLNPLDCPHHVRQDEKSQFREGVVVDKKPKSGEGSLVNAGLTKLVIIDRPIKPGIRVTLDMGNYKTDGQHIRAKVVSPKIPRQNGLYWGYQVRIADSISKVFTECQYPGGYDVTIGTSERGKVVEDAISELPEFSHLLIVFGGLGGLETSIDADQDLKCTGEEADALFDLWINTCPGQGSRTIRTEEAVLITMASLRAAVNEKGRKKQ</sequence>
<dbReference type="EMBL" id="CAJVPV010002226">
    <property type="protein sequence ID" value="CAG8521640.1"/>
    <property type="molecule type" value="Genomic_DNA"/>
</dbReference>
<dbReference type="PANTHER" id="PTHR12150:SF13">
    <property type="entry name" value="METHYLTRANSFERASE C9ORF114-RELATED"/>
    <property type="match status" value="1"/>
</dbReference>
<organism evidence="2 3">
    <name type="scientific">Acaulospora morrowiae</name>
    <dbReference type="NCBI Taxonomy" id="94023"/>
    <lineage>
        <taxon>Eukaryota</taxon>
        <taxon>Fungi</taxon>
        <taxon>Fungi incertae sedis</taxon>
        <taxon>Mucoromycota</taxon>
        <taxon>Glomeromycotina</taxon>
        <taxon>Glomeromycetes</taxon>
        <taxon>Diversisporales</taxon>
        <taxon>Acaulosporaceae</taxon>
        <taxon>Acaulospora</taxon>
    </lineage>
</organism>
<dbReference type="CDD" id="cd18086">
    <property type="entry name" value="HsC9orf114-like"/>
    <property type="match status" value="1"/>
</dbReference>
<accession>A0A9N9FBI1</accession>
<evidence type="ECO:0000313" key="2">
    <source>
        <dbReference type="EMBL" id="CAG8521640.1"/>
    </source>
</evidence>
<dbReference type="SUPFAM" id="SSF75217">
    <property type="entry name" value="alpha/beta knot"/>
    <property type="match status" value="1"/>
</dbReference>
<keyword evidence="3" id="KW-1185">Reference proteome</keyword>
<evidence type="ECO:0000256" key="1">
    <source>
        <dbReference type="ARBA" id="ARBA00009841"/>
    </source>
</evidence>
<dbReference type="InterPro" id="IPR029028">
    <property type="entry name" value="Alpha/beta_knot_MTases"/>
</dbReference>
<evidence type="ECO:0000313" key="3">
    <source>
        <dbReference type="Proteomes" id="UP000789342"/>
    </source>
</evidence>
<dbReference type="AlphaFoldDB" id="A0A9N9FBI1"/>
<gene>
    <name evidence="2" type="ORF">AMORRO_LOCUS4236</name>
</gene>
<dbReference type="Pfam" id="PF02598">
    <property type="entry name" value="Methyltrn_RNA_3"/>
    <property type="match status" value="1"/>
</dbReference>
<dbReference type="InterPro" id="IPR029026">
    <property type="entry name" value="tRNA_m1G_MTases_N"/>
</dbReference>
<dbReference type="InterPro" id="IPR003750">
    <property type="entry name" value="Put_MeTrfase-C9orf114-like"/>
</dbReference>